<keyword evidence="1" id="KW-1133">Transmembrane helix</keyword>
<comment type="caution">
    <text evidence="2">The sequence shown here is derived from an EMBL/GenBank/DDBJ whole genome shotgun (WGS) entry which is preliminary data.</text>
</comment>
<name>D3BQ51_HETP5</name>
<feature type="transmembrane region" description="Helical" evidence="1">
    <location>
        <begin position="134"/>
        <end position="150"/>
    </location>
</feature>
<keyword evidence="1" id="KW-0472">Membrane</keyword>
<keyword evidence="3" id="KW-1185">Reference proteome</keyword>
<sequence>MRSESLNYDQSLIYYSNNNRDHMQTRATEKNNSYSIMANTPCGFTECPASDRHVIFRWTEVTKLWWPTIRNSVRSQNQSYPTVIFVDENGHDKPPPEGKITIKTSENGNIKLIIEPIDKNNDNSQATTTTTKNIQFNFNILFVLFVLLLYS</sequence>
<dbReference type="RefSeq" id="XP_020428403.1">
    <property type="nucleotide sequence ID" value="XM_020580818.1"/>
</dbReference>
<proteinExistence type="predicted"/>
<organism evidence="2 3">
    <name type="scientific">Heterostelium pallidum (strain ATCC 26659 / Pp 5 / PN500)</name>
    <name type="common">Cellular slime mold</name>
    <name type="synonym">Polysphondylium pallidum</name>
    <dbReference type="NCBI Taxonomy" id="670386"/>
    <lineage>
        <taxon>Eukaryota</taxon>
        <taxon>Amoebozoa</taxon>
        <taxon>Evosea</taxon>
        <taxon>Eumycetozoa</taxon>
        <taxon>Dictyostelia</taxon>
        <taxon>Acytosteliales</taxon>
        <taxon>Acytosteliaceae</taxon>
        <taxon>Heterostelium</taxon>
    </lineage>
</organism>
<dbReference type="GeneID" id="31365503"/>
<accession>D3BQ51</accession>
<evidence type="ECO:0000313" key="2">
    <source>
        <dbReference type="EMBL" id="EFA76271.1"/>
    </source>
</evidence>
<keyword evidence="1" id="KW-0812">Transmembrane</keyword>
<evidence type="ECO:0000256" key="1">
    <source>
        <dbReference type="SAM" id="Phobius"/>
    </source>
</evidence>
<dbReference type="InParanoid" id="D3BQ51"/>
<reference evidence="2 3" key="1">
    <citation type="journal article" date="2011" name="Genome Res.">
        <title>Phylogeny-wide analysis of social amoeba genomes highlights ancient origins for complex intercellular communication.</title>
        <authorList>
            <person name="Heidel A.J."/>
            <person name="Lawal H.M."/>
            <person name="Felder M."/>
            <person name="Schilde C."/>
            <person name="Helps N.R."/>
            <person name="Tunggal B."/>
            <person name="Rivero F."/>
            <person name="John U."/>
            <person name="Schleicher M."/>
            <person name="Eichinger L."/>
            <person name="Platzer M."/>
            <person name="Noegel A.A."/>
            <person name="Schaap P."/>
            <person name="Gloeckner G."/>
        </authorList>
    </citation>
    <scope>NUCLEOTIDE SEQUENCE [LARGE SCALE GENOMIC DNA]</scope>
    <source>
        <strain evidence="3">ATCC 26659 / Pp 5 / PN500</strain>
    </source>
</reference>
<gene>
    <name evidence="2" type="ORF">PPL_10032</name>
</gene>
<protein>
    <submittedName>
        <fullName evidence="2">Uncharacterized protein</fullName>
    </submittedName>
</protein>
<dbReference type="Proteomes" id="UP000001396">
    <property type="component" value="Unassembled WGS sequence"/>
</dbReference>
<dbReference type="EMBL" id="ADBJ01000047">
    <property type="protein sequence ID" value="EFA76271.1"/>
    <property type="molecule type" value="Genomic_DNA"/>
</dbReference>
<dbReference type="AlphaFoldDB" id="D3BQ51"/>
<evidence type="ECO:0000313" key="3">
    <source>
        <dbReference type="Proteomes" id="UP000001396"/>
    </source>
</evidence>